<dbReference type="EMBL" id="NIVC01001096">
    <property type="protein sequence ID" value="PAA72374.1"/>
    <property type="molecule type" value="Genomic_DNA"/>
</dbReference>
<feature type="compositionally biased region" description="Low complexity" evidence="3">
    <location>
        <begin position="577"/>
        <end position="590"/>
    </location>
</feature>
<evidence type="ECO:0000259" key="4">
    <source>
        <dbReference type="PROSITE" id="PS50021"/>
    </source>
</evidence>
<name>A0A267FGM7_9PLAT</name>
<dbReference type="PANTHER" id="PTHR19961">
    <property type="entry name" value="FIMBRIN/PLASTIN"/>
    <property type="match status" value="1"/>
</dbReference>
<dbReference type="GO" id="GO:0005737">
    <property type="term" value="C:cytoplasm"/>
    <property type="evidence" value="ECO:0007669"/>
    <property type="project" value="TreeGrafter"/>
</dbReference>
<proteinExistence type="predicted"/>
<dbReference type="Gene3D" id="1.10.418.10">
    <property type="entry name" value="Calponin-like domain"/>
    <property type="match status" value="3"/>
</dbReference>
<evidence type="ECO:0000256" key="1">
    <source>
        <dbReference type="ARBA" id="ARBA00022737"/>
    </source>
</evidence>
<dbReference type="InterPro" id="IPR001715">
    <property type="entry name" value="CH_dom"/>
</dbReference>
<dbReference type="GO" id="GO:0051017">
    <property type="term" value="P:actin filament bundle assembly"/>
    <property type="evidence" value="ECO:0007669"/>
    <property type="project" value="InterPro"/>
</dbReference>
<evidence type="ECO:0000256" key="2">
    <source>
        <dbReference type="ARBA" id="ARBA00023203"/>
    </source>
</evidence>
<dbReference type="PROSITE" id="PS50021">
    <property type="entry name" value="CH"/>
    <property type="match status" value="2"/>
</dbReference>
<dbReference type="CDD" id="cd21218">
    <property type="entry name" value="CH_PLS_FIM_rpt2"/>
    <property type="match status" value="1"/>
</dbReference>
<evidence type="ECO:0000313" key="6">
    <source>
        <dbReference type="Proteomes" id="UP000215902"/>
    </source>
</evidence>
<dbReference type="STRING" id="282301.A0A267FGM7"/>
<dbReference type="GO" id="GO:0005884">
    <property type="term" value="C:actin filament"/>
    <property type="evidence" value="ECO:0007669"/>
    <property type="project" value="TreeGrafter"/>
</dbReference>
<dbReference type="SMART" id="SM00033">
    <property type="entry name" value="CH"/>
    <property type="match status" value="3"/>
</dbReference>
<dbReference type="GO" id="GO:0051639">
    <property type="term" value="P:actin filament network formation"/>
    <property type="evidence" value="ECO:0007669"/>
    <property type="project" value="TreeGrafter"/>
</dbReference>
<feature type="compositionally biased region" description="Low complexity" evidence="3">
    <location>
        <begin position="554"/>
        <end position="565"/>
    </location>
</feature>
<dbReference type="PANTHER" id="PTHR19961:SF18">
    <property type="entry name" value="FI19014P1"/>
    <property type="match status" value="1"/>
</dbReference>
<feature type="compositionally biased region" description="Pro residues" evidence="3">
    <location>
        <begin position="566"/>
        <end position="575"/>
    </location>
</feature>
<feature type="domain" description="Calponin-homology (CH)" evidence="4">
    <location>
        <begin position="203"/>
        <end position="321"/>
    </location>
</feature>
<dbReference type="OrthoDB" id="2157866at2759"/>
<dbReference type="AlphaFoldDB" id="A0A267FGM7"/>
<dbReference type="Pfam" id="PF00307">
    <property type="entry name" value="CH"/>
    <property type="match status" value="2"/>
</dbReference>
<organism evidence="5 6">
    <name type="scientific">Macrostomum lignano</name>
    <dbReference type="NCBI Taxonomy" id="282301"/>
    <lineage>
        <taxon>Eukaryota</taxon>
        <taxon>Metazoa</taxon>
        <taxon>Spiralia</taxon>
        <taxon>Lophotrochozoa</taxon>
        <taxon>Platyhelminthes</taxon>
        <taxon>Rhabditophora</taxon>
        <taxon>Macrostomorpha</taxon>
        <taxon>Macrostomida</taxon>
        <taxon>Macrostomidae</taxon>
        <taxon>Macrostomum</taxon>
    </lineage>
</organism>
<gene>
    <name evidence="5" type="ORF">BOX15_Mlig006537g2</name>
</gene>
<comment type="caution">
    <text evidence="5">The sequence shown here is derived from an EMBL/GenBank/DDBJ whole genome shotgun (WGS) entry which is preliminary data.</text>
</comment>
<dbReference type="InterPro" id="IPR039959">
    <property type="entry name" value="Fimbrin/Plastin"/>
</dbReference>
<feature type="domain" description="Calponin-homology (CH)" evidence="4">
    <location>
        <begin position="358"/>
        <end position="468"/>
    </location>
</feature>
<dbReference type="Proteomes" id="UP000215902">
    <property type="component" value="Unassembled WGS sequence"/>
</dbReference>
<evidence type="ECO:0000313" key="5">
    <source>
        <dbReference type="EMBL" id="PAA72374.1"/>
    </source>
</evidence>
<dbReference type="GO" id="GO:0032432">
    <property type="term" value="C:actin filament bundle"/>
    <property type="evidence" value="ECO:0007669"/>
    <property type="project" value="TreeGrafter"/>
</dbReference>
<keyword evidence="2" id="KW-0009">Actin-binding</keyword>
<reference evidence="5 6" key="1">
    <citation type="submission" date="2017-06" db="EMBL/GenBank/DDBJ databases">
        <title>A platform for efficient transgenesis in Macrostomum lignano, a flatworm model organism for stem cell research.</title>
        <authorList>
            <person name="Berezikov E."/>
        </authorList>
    </citation>
    <scope>NUCLEOTIDE SEQUENCE [LARGE SCALE GENOMIC DNA]</scope>
    <source>
        <strain evidence="5">DV1</strain>
        <tissue evidence="5">Whole organism</tissue>
    </source>
</reference>
<dbReference type="SUPFAM" id="SSF47576">
    <property type="entry name" value="Calponin-homology domain, CH-domain"/>
    <property type="match status" value="1"/>
</dbReference>
<evidence type="ECO:0000256" key="3">
    <source>
        <dbReference type="SAM" id="MobiDB-lite"/>
    </source>
</evidence>
<keyword evidence="1" id="KW-0677">Repeat</keyword>
<accession>A0A267FGM7</accession>
<keyword evidence="6" id="KW-1185">Reference proteome</keyword>
<sequence>MATHVNFINGTTFTHIEKTIIRSEFTIFINSESEQSKPIPISETIVRKQFGFDMVCMVEHFNRVLKDITLATSCVPLTEVSIFYKAYEGILLCALANLLKPDSVDEKTITLKPELLDDSPDGELRKIENRNIGITALRSQGVCISRQSAAMVNIHVPSTIAAILVQVLRRVTLGRMHFQSFEVLVHLFDGWSSAEEASAILATDREKMLLIWINHLLKKASTDLQLTNLGANLADSKVYSILLWTVAPEAQRASLTSSEDVMKETDLTKRAELVVANAEKLGITGILRPEHIVKVGKDSAITFVGLKNIVLNLAFLFRIFVAYPNIDVPKMKDLPSAASKKAAAVAPMQQVSSLGKHGATEDSLIRWLNSFGPSSPVVSLKTDLCNGRVLLEVWDAMFPGCVPWNKVKLEEVNLSSRRKFTWMANCDIAIGIGQKHGITRDVCSSGNISTGEVKYIASMVFLMMRLHAQLTRKEIIGEDSKVADLDDKGLVKWFNEMMEKYRSDFRLKSVDDPNLKNTNALGYFGERILVENNLLSSGPADFPRKPKVAEAAKKPAAAAGAAGKRTPPPVAPKPKMPAKMPPKSKNAADSNAEEDDGANNEEPAATNDDNGEEEEQQTPAEAHNSGGGAWQFNSVEQVSSDPALLTTFSVTAILMFSKAGVIVYASKLGPETDAAVYRSVLMELNGLSMKTCN</sequence>
<feature type="region of interest" description="Disordered" evidence="3">
    <location>
        <begin position="545"/>
        <end position="630"/>
    </location>
</feature>
<dbReference type="GO" id="GO:0051015">
    <property type="term" value="F:actin filament binding"/>
    <property type="evidence" value="ECO:0007669"/>
    <property type="project" value="InterPro"/>
</dbReference>
<protein>
    <recommendedName>
        <fullName evidence="4">Calponin-homology (CH) domain-containing protein</fullName>
    </recommendedName>
</protein>
<dbReference type="InterPro" id="IPR036872">
    <property type="entry name" value="CH_dom_sf"/>
</dbReference>